<reference evidence="2 3" key="1">
    <citation type="submission" date="2019-03" db="EMBL/GenBank/DDBJ databases">
        <title>Bradyrhizobium strains diversity isolated from Chamaecrista fasciculata.</title>
        <authorList>
            <person name="Urquiaga M.C.O."/>
            <person name="Hungria M."/>
            <person name="Delamuta J.R.M."/>
        </authorList>
    </citation>
    <scope>NUCLEOTIDE SEQUENCE [LARGE SCALE GENOMIC DNA]</scope>
    <source>
        <strain evidence="2 3">CNPSo 3424</strain>
    </source>
</reference>
<keyword evidence="1" id="KW-1133">Transmembrane helix</keyword>
<comment type="caution">
    <text evidence="2">The sequence shown here is derived from an EMBL/GenBank/DDBJ whole genome shotgun (WGS) entry which is preliminary data.</text>
</comment>
<name>A0A4Y9L5J5_9BRAD</name>
<dbReference type="EMBL" id="SPQU01000006">
    <property type="protein sequence ID" value="TFV38675.1"/>
    <property type="molecule type" value="Genomic_DNA"/>
</dbReference>
<evidence type="ECO:0000313" key="2">
    <source>
        <dbReference type="EMBL" id="TFV38675.1"/>
    </source>
</evidence>
<evidence type="ECO:0000256" key="1">
    <source>
        <dbReference type="SAM" id="Phobius"/>
    </source>
</evidence>
<keyword evidence="1" id="KW-0812">Transmembrane</keyword>
<keyword evidence="1" id="KW-0472">Membrane</keyword>
<evidence type="ECO:0000313" key="3">
    <source>
        <dbReference type="Proteomes" id="UP000298225"/>
    </source>
</evidence>
<sequence>METDHERVARQNAEREYELKRAPLQEIDKTRWPRNVRSISIKEIDGLGIDNEGRLHWNGKPVEIIGRRVDLTRGQSLIAIVVAVFTVIAGIGAAAQGWAAYHDWACKNKQRSLLSCPSN</sequence>
<dbReference type="RefSeq" id="WP_135169447.1">
    <property type="nucleotide sequence ID" value="NZ_SPQU01000006.1"/>
</dbReference>
<protein>
    <submittedName>
        <fullName evidence="2">Uncharacterized protein</fullName>
    </submittedName>
</protein>
<accession>A0A4Y9L5J5</accession>
<keyword evidence="3" id="KW-1185">Reference proteome</keyword>
<organism evidence="2 3">
    <name type="scientific">Bradyrhizobium frederickii</name>
    <dbReference type="NCBI Taxonomy" id="2560054"/>
    <lineage>
        <taxon>Bacteria</taxon>
        <taxon>Pseudomonadati</taxon>
        <taxon>Pseudomonadota</taxon>
        <taxon>Alphaproteobacteria</taxon>
        <taxon>Hyphomicrobiales</taxon>
        <taxon>Nitrobacteraceae</taxon>
        <taxon>Bradyrhizobium</taxon>
    </lineage>
</organism>
<proteinExistence type="predicted"/>
<dbReference type="AlphaFoldDB" id="A0A4Y9L5J5"/>
<feature type="transmembrane region" description="Helical" evidence="1">
    <location>
        <begin position="77"/>
        <end position="101"/>
    </location>
</feature>
<gene>
    <name evidence="2" type="ORF">E4K66_14935</name>
</gene>
<dbReference type="OrthoDB" id="8086130at2"/>
<dbReference type="Proteomes" id="UP000298225">
    <property type="component" value="Unassembled WGS sequence"/>
</dbReference>